<comment type="similarity">
    <text evidence="2">Belongs to the aspartate/ornithine carbamoyltransferase superfamily.</text>
</comment>
<dbReference type="Pfam" id="PF00185">
    <property type="entry name" value="OTCace"/>
    <property type="match status" value="1"/>
</dbReference>
<keyword evidence="1 2" id="KW-0808">Transferase</keyword>
<dbReference type="InterPro" id="IPR006130">
    <property type="entry name" value="Asp/Orn_carbamoylTrfase"/>
</dbReference>
<dbReference type="InterPro" id="IPR006131">
    <property type="entry name" value="Asp_carbamoyltransf_Asp/Orn-bd"/>
</dbReference>
<dbReference type="InterPro" id="IPR006132">
    <property type="entry name" value="Asp/Orn_carbamoyltranf_P-bd"/>
</dbReference>
<dbReference type="OrthoDB" id="9802587at2"/>
<evidence type="ECO:0000259" key="4">
    <source>
        <dbReference type="Pfam" id="PF02729"/>
    </source>
</evidence>
<keyword evidence="6" id="KW-1185">Reference proteome</keyword>
<dbReference type="Proteomes" id="UP000184334">
    <property type="component" value="Unassembled WGS sequence"/>
</dbReference>
<accession>A0A1M4ZV35</accession>
<dbReference type="PRINTS" id="PR00100">
    <property type="entry name" value="AOTCASE"/>
</dbReference>
<proteinExistence type="inferred from homology"/>
<feature type="domain" description="Aspartate/ornithine carbamoyltransferase carbamoyl-P binding" evidence="4">
    <location>
        <begin position="11"/>
        <end position="155"/>
    </location>
</feature>
<sequence>MSAFFKTEKSRHFITTQDFTNEEIEMMLDLARDLKIKMASNIPTPYLLYKTLFLIFFDQSTRTRNSMEAGIAQLGGHANFLNPSMMQLSHGETPEDTARVLARMGHGIAVRACEFGKGNKYLRGMASVSQVPVMNLQDDIYHPFQVLADAMTMQERFGKNLKGLKVGISWAYAESHLKPLSVPQSQILLFTRLGMDVTLAYPEKFDLMPDIVKQAQENAEKYGGKLNITHKMEDAFVDAHVVIPKNWGGFFVSDDPEEIMAETRKHKDWICDEEKMKLTRKDSIYMHALPADRGREVVDSVIDGPHSVIFDEAENRIHTAKAVMTLLMGGR</sequence>
<dbReference type="InterPro" id="IPR002292">
    <property type="entry name" value="Orn/put_carbamltrans"/>
</dbReference>
<gene>
    <name evidence="5" type="ORF">SAMN02745164_02027</name>
</gene>
<dbReference type="PRINTS" id="PR00102">
    <property type="entry name" value="OTCASE"/>
</dbReference>
<dbReference type="InterPro" id="IPR036901">
    <property type="entry name" value="Asp/Orn_carbamoylTrfase_sf"/>
</dbReference>
<evidence type="ECO:0000313" key="5">
    <source>
        <dbReference type="EMBL" id="SHF21825.1"/>
    </source>
</evidence>
<dbReference type="EMBL" id="FQUI01000048">
    <property type="protein sequence ID" value="SHF21825.1"/>
    <property type="molecule type" value="Genomic_DNA"/>
</dbReference>
<dbReference type="SUPFAM" id="SSF53671">
    <property type="entry name" value="Aspartate/ornithine carbamoyltransferase"/>
    <property type="match status" value="1"/>
</dbReference>
<name>A0A1M4ZV35_MARH1</name>
<dbReference type="GO" id="GO:0042450">
    <property type="term" value="P:L-arginine biosynthetic process via ornithine"/>
    <property type="evidence" value="ECO:0007669"/>
    <property type="project" value="TreeGrafter"/>
</dbReference>
<dbReference type="Gene3D" id="3.40.50.1370">
    <property type="entry name" value="Aspartate/ornithine carbamoyltransferase"/>
    <property type="match status" value="2"/>
</dbReference>
<organism evidence="5 6">
    <name type="scientific">Marinitoga hydrogenitolerans (strain DSM 16785 / JCM 12826 / AT1271)</name>
    <dbReference type="NCBI Taxonomy" id="1122195"/>
    <lineage>
        <taxon>Bacteria</taxon>
        <taxon>Thermotogati</taxon>
        <taxon>Thermotogota</taxon>
        <taxon>Thermotogae</taxon>
        <taxon>Petrotogales</taxon>
        <taxon>Petrotogaceae</taxon>
        <taxon>Marinitoga</taxon>
    </lineage>
</organism>
<dbReference type="GO" id="GO:0019240">
    <property type="term" value="P:citrulline biosynthetic process"/>
    <property type="evidence" value="ECO:0007669"/>
    <property type="project" value="TreeGrafter"/>
</dbReference>
<dbReference type="PANTHER" id="PTHR45753:SF3">
    <property type="entry name" value="ORNITHINE TRANSCARBAMYLASE, MITOCHONDRIAL"/>
    <property type="match status" value="1"/>
</dbReference>
<dbReference type="RefSeq" id="WP_072865915.1">
    <property type="nucleotide sequence ID" value="NZ_FQUI01000048.1"/>
</dbReference>
<comment type="caution">
    <text evidence="5">The sequence shown here is derived from an EMBL/GenBank/DDBJ whole genome shotgun (WGS) entry which is preliminary data.</text>
</comment>
<dbReference type="GO" id="GO:0004585">
    <property type="term" value="F:ornithine carbamoyltransferase activity"/>
    <property type="evidence" value="ECO:0007669"/>
    <property type="project" value="UniProtKB-ARBA"/>
</dbReference>
<dbReference type="PANTHER" id="PTHR45753">
    <property type="entry name" value="ORNITHINE CARBAMOYLTRANSFERASE, MITOCHONDRIAL"/>
    <property type="match status" value="1"/>
</dbReference>
<feature type="domain" description="Aspartate/ornithine carbamoyltransferase Asp/Orn-binding" evidence="3">
    <location>
        <begin position="182"/>
        <end position="326"/>
    </location>
</feature>
<dbReference type="AlphaFoldDB" id="A0A1M4ZV35"/>
<dbReference type="Pfam" id="PF02729">
    <property type="entry name" value="OTCace_N"/>
    <property type="match status" value="1"/>
</dbReference>
<dbReference type="STRING" id="1122195.SAMN02745164_02027"/>
<evidence type="ECO:0000259" key="3">
    <source>
        <dbReference type="Pfam" id="PF00185"/>
    </source>
</evidence>
<reference evidence="5" key="1">
    <citation type="submission" date="2016-11" db="EMBL/GenBank/DDBJ databases">
        <authorList>
            <person name="Varghese N."/>
            <person name="Submissions S."/>
        </authorList>
    </citation>
    <scope>NUCLEOTIDE SEQUENCE [LARGE SCALE GENOMIC DNA]</scope>
    <source>
        <strain evidence="5">DSM 16785</strain>
    </source>
</reference>
<evidence type="ECO:0000313" key="6">
    <source>
        <dbReference type="Proteomes" id="UP000184334"/>
    </source>
</evidence>
<protein>
    <submittedName>
        <fullName evidence="5">Ornithine carbamoyltransferase</fullName>
    </submittedName>
</protein>
<dbReference type="GO" id="GO:0016597">
    <property type="term" value="F:amino acid binding"/>
    <property type="evidence" value="ECO:0007669"/>
    <property type="project" value="InterPro"/>
</dbReference>
<evidence type="ECO:0000256" key="1">
    <source>
        <dbReference type="ARBA" id="ARBA00022679"/>
    </source>
</evidence>
<evidence type="ECO:0000256" key="2">
    <source>
        <dbReference type="RuleBase" id="RU003634"/>
    </source>
</evidence>